<feature type="compositionally biased region" description="Acidic residues" evidence="1">
    <location>
        <begin position="331"/>
        <end position="359"/>
    </location>
</feature>
<accession>A0A1J1IIC7</accession>
<dbReference type="PANTHER" id="PTHR14725:SF0">
    <property type="entry name" value="RIBOSOME-BINDING FACTOR A, MITOCHONDRIAL-RELATED"/>
    <property type="match status" value="1"/>
</dbReference>
<dbReference type="OrthoDB" id="418445at2759"/>
<evidence type="ECO:0000313" key="2">
    <source>
        <dbReference type="EMBL" id="CRK98209.1"/>
    </source>
</evidence>
<dbReference type="AlphaFoldDB" id="A0A1J1IIC7"/>
<dbReference type="PANTHER" id="PTHR14725">
    <property type="entry name" value="RIBOSOME-BINDING FACTOR A, MITOCHONDRIAL-RELATED"/>
    <property type="match status" value="1"/>
</dbReference>
<feature type="region of interest" description="Disordered" evidence="1">
    <location>
        <begin position="320"/>
        <end position="359"/>
    </location>
</feature>
<dbReference type="Proteomes" id="UP000183832">
    <property type="component" value="Unassembled WGS sequence"/>
</dbReference>
<dbReference type="STRING" id="568069.A0A1J1IIC7"/>
<dbReference type="InterPro" id="IPR039212">
    <property type="entry name" value="RBFA_mitochondrial"/>
</dbReference>
<dbReference type="Pfam" id="PF02033">
    <property type="entry name" value="RBFA"/>
    <property type="match status" value="1"/>
</dbReference>
<protein>
    <submittedName>
        <fullName evidence="2">CLUMA_CG011572, isoform A</fullName>
    </submittedName>
</protein>
<evidence type="ECO:0000313" key="3">
    <source>
        <dbReference type="Proteomes" id="UP000183832"/>
    </source>
</evidence>
<dbReference type="InterPro" id="IPR015946">
    <property type="entry name" value="KH_dom-like_a/b"/>
</dbReference>
<evidence type="ECO:0000256" key="1">
    <source>
        <dbReference type="SAM" id="MobiDB-lite"/>
    </source>
</evidence>
<name>A0A1J1IIC7_9DIPT</name>
<sequence>MFRQKCSFLFVQRSITTSCHLHKKGSSVSLNKQVNMLKKIMSGREKGNRRWRYSTELPKLESAKKLTDGKGPQKQNLKRITVLNKLFMKNITDMMATDKFCRDLVGYGVQVSLIKVAPDFNSLNVFWLAKGDQNDDKIADILKSIAGPLRHELSQLRLMGEVPRVYFVKDKYHSKLVEIDNLLQRADFGEDFVPSDPTLFNHKNEPQLLTKLTEDLKSKIFEIEENAQDNIEDNDDELPEMRHDALGIDHSAIMKKIAVNIEKTKKAWDTLEVRNETYLASAVPTRDIQAVNDEIDRLNKEVVVREEFVKYLEQKQYKKKKDPNRYRNNLENEDIQDDDEDYNSDMFDEDFIDEDEIKK</sequence>
<dbReference type="Gene3D" id="3.30.300.20">
    <property type="match status" value="1"/>
</dbReference>
<proteinExistence type="predicted"/>
<gene>
    <name evidence="2" type="ORF">CLUMA_CG011572</name>
</gene>
<dbReference type="EMBL" id="CVRI01000047">
    <property type="protein sequence ID" value="CRK98209.1"/>
    <property type="molecule type" value="Genomic_DNA"/>
</dbReference>
<keyword evidence="3" id="KW-1185">Reference proteome</keyword>
<dbReference type="InterPro" id="IPR000238">
    <property type="entry name" value="RbfA"/>
</dbReference>
<dbReference type="InterPro" id="IPR023799">
    <property type="entry name" value="RbfA_dom_sf"/>
</dbReference>
<organism evidence="2 3">
    <name type="scientific">Clunio marinus</name>
    <dbReference type="NCBI Taxonomy" id="568069"/>
    <lineage>
        <taxon>Eukaryota</taxon>
        <taxon>Metazoa</taxon>
        <taxon>Ecdysozoa</taxon>
        <taxon>Arthropoda</taxon>
        <taxon>Hexapoda</taxon>
        <taxon>Insecta</taxon>
        <taxon>Pterygota</taxon>
        <taxon>Neoptera</taxon>
        <taxon>Endopterygota</taxon>
        <taxon>Diptera</taxon>
        <taxon>Nematocera</taxon>
        <taxon>Chironomoidea</taxon>
        <taxon>Chironomidae</taxon>
        <taxon>Clunio</taxon>
    </lineage>
</organism>
<dbReference type="GO" id="GO:0006364">
    <property type="term" value="P:rRNA processing"/>
    <property type="evidence" value="ECO:0007669"/>
    <property type="project" value="InterPro"/>
</dbReference>
<dbReference type="SUPFAM" id="SSF89919">
    <property type="entry name" value="Ribosome-binding factor A, RbfA"/>
    <property type="match status" value="1"/>
</dbReference>
<reference evidence="2 3" key="1">
    <citation type="submission" date="2015-04" db="EMBL/GenBank/DDBJ databases">
        <authorList>
            <person name="Syromyatnikov M.Y."/>
            <person name="Popov V.N."/>
        </authorList>
    </citation>
    <scope>NUCLEOTIDE SEQUENCE [LARGE SCALE GENOMIC DNA]</scope>
</reference>